<keyword evidence="3 7" id="KW-0378">Hydrolase</keyword>
<evidence type="ECO:0000313" key="11">
    <source>
        <dbReference type="Proteomes" id="UP000664859"/>
    </source>
</evidence>
<dbReference type="EMBL" id="JAFCMP010000071">
    <property type="protein sequence ID" value="KAG5188318.1"/>
    <property type="molecule type" value="Genomic_DNA"/>
</dbReference>
<evidence type="ECO:0000313" key="10">
    <source>
        <dbReference type="EMBL" id="KAG5188318.1"/>
    </source>
</evidence>
<keyword evidence="2 7" id="KW-0645">Protease</keyword>
<comment type="catalytic activity">
    <reaction evidence="5">
        <text>Hydrolysis of proteins with broad specificity for peptide bonds, and a preference for a large uncharged residue in P1. Hydrolyzes peptide amides.</text>
        <dbReference type="EC" id="3.4.21.62"/>
    </reaction>
</comment>
<dbReference type="PROSITE" id="PS00138">
    <property type="entry name" value="SUBTILASE_SER"/>
    <property type="match status" value="1"/>
</dbReference>
<comment type="similarity">
    <text evidence="1 7 8">Belongs to the peptidase S8 family.</text>
</comment>
<feature type="active site" description="Charge relay system" evidence="7">
    <location>
        <position position="25"/>
    </location>
</feature>
<evidence type="ECO:0000256" key="7">
    <source>
        <dbReference type="PROSITE-ProRule" id="PRU01240"/>
    </source>
</evidence>
<dbReference type="InterPro" id="IPR050131">
    <property type="entry name" value="Peptidase_S8_subtilisin-like"/>
</dbReference>
<dbReference type="InterPro" id="IPR000209">
    <property type="entry name" value="Peptidase_S8/S53_dom"/>
</dbReference>
<dbReference type="SUPFAM" id="SSF52743">
    <property type="entry name" value="Subtilisin-like"/>
    <property type="match status" value="1"/>
</dbReference>
<evidence type="ECO:0000256" key="6">
    <source>
        <dbReference type="ARBA" id="ARBA00023619"/>
    </source>
</evidence>
<protein>
    <recommendedName>
        <fullName evidence="6">subtilisin</fullName>
        <ecNumber evidence="6">3.4.21.62</ecNumber>
    </recommendedName>
</protein>
<evidence type="ECO:0000259" key="9">
    <source>
        <dbReference type="Pfam" id="PF00082"/>
    </source>
</evidence>
<accession>A0A836CK69</accession>
<name>A0A836CK69_9STRA</name>
<feature type="domain" description="Peptidase S8/S53" evidence="9">
    <location>
        <begin position="21"/>
        <end position="354"/>
    </location>
</feature>
<feature type="active site" description="Charge relay system" evidence="7">
    <location>
        <position position="305"/>
    </location>
</feature>
<comment type="caution">
    <text evidence="10">The sequence shown here is derived from an EMBL/GenBank/DDBJ whole genome shotgun (WGS) entry which is preliminary data.</text>
</comment>
<dbReference type="Proteomes" id="UP000664859">
    <property type="component" value="Unassembled WGS sequence"/>
</dbReference>
<dbReference type="InterPro" id="IPR015500">
    <property type="entry name" value="Peptidase_S8_subtilisin-rel"/>
</dbReference>
<dbReference type="PROSITE" id="PS51892">
    <property type="entry name" value="SUBTILASE"/>
    <property type="match status" value="1"/>
</dbReference>
<proteinExistence type="inferred from homology"/>
<dbReference type="Gene3D" id="3.40.50.200">
    <property type="entry name" value="Peptidase S8/S53 domain"/>
    <property type="match status" value="1"/>
</dbReference>
<sequence length="366" mass="38590">MKIDRAFKAGLKGGGRMPARVAVIDTGFWLDHPSIAHYNKKLSFNFVPGEKLMFNTNLTPDGSDLSHGTHTSSIIGGADLGGKGTIGVAPKADLVLLKVLGDGGYGDDHAILSAIAYAASDSVLADIINLSLGVTINKRGEPGSYTAADAQFIIEMWTRTMQYAYQQGTTVIGATGEDIDGGISLDQKANLALVDIPTSLPHVIGVSATGPVFWGRDQKTNLDAFAPYSWYGSKIIDFAAPGGNTEVSINHPGAQCTYKLRSKTTLSFACSNFDYVLSACCSKKTLFPRSEFNFATRYGWIAGTSMAAPHVAGVAALIVGKAGRRVSPDALLRHLKACTNDLGAAGKDAKYGNGRINAGKVVDLVL</sequence>
<keyword evidence="11" id="KW-1185">Reference proteome</keyword>
<evidence type="ECO:0000256" key="3">
    <source>
        <dbReference type="ARBA" id="ARBA00022801"/>
    </source>
</evidence>
<dbReference type="PANTHER" id="PTHR43806:SF11">
    <property type="entry name" value="CEREVISIN-RELATED"/>
    <property type="match status" value="1"/>
</dbReference>
<dbReference type="AlphaFoldDB" id="A0A836CK69"/>
<gene>
    <name evidence="10" type="ORF">JKP88DRAFT_353425</name>
</gene>
<reference evidence="10" key="1">
    <citation type="submission" date="2021-02" db="EMBL/GenBank/DDBJ databases">
        <title>First Annotated Genome of the Yellow-green Alga Tribonema minus.</title>
        <authorList>
            <person name="Mahan K.M."/>
        </authorList>
    </citation>
    <scope>NUCLEOTIDE SEQUENCE</scope>
    <source>
        <strain evidence="10">UTEX B ZZ1240</strain>
    </source>
</reference>
<dbReference type="EC" id="3.4.21.62" evidence="6"/>
<dbReference type="OrthoDB" id="19448at2759"/>
<evidence type="ECO:0000256" key="4">
    <source>
        <dbReference type="ARBA" id="ARBA00022825"/>
    </source>
</evidence>
<evidence type="ECO:0000256" key="8">
    <source>
        <dbReference type="RuleBase" id="RU003355"/>
    </source>
</evidence>
<dbReference type="InterPro" id="IPR036852">
    <property type="entry name" value="Peptidase_S8/S53_dom_sf"/>
</dbReference>
<dbReference type="PROSITE" id="PS00136">
    <property type="entry name" value="SUBTILASE_ASP"/>
    <property type="match status" value="1"/>
</dbReference>
<evidence type="ECO:0000256" key="2">
    <source>
        <dbReference type="ARBA" id="ARBA00022670"/>
    </source>
</evidence>
<keyword evidence="4 7" id="KW-0720">Serine protease</keyword>
<feature type="active site" description="Charge relay system" evidence="7">
    <location>
        <position position="67"/>
    </location>
</feature>
<evidence type="ECO:0000256" key="1">
    <source>
        <dbReference type="ARBA" id="ARBA00011073"/>
    </source>
</evidence>
<dbReference type="Pfam" id="PF00082">
    <property type="entry name" value="Peptidase_S8"/>
    <property type="match status" value="1"/>
</dbReference>
<dbReference type="PRINTS" id="PR00723">
    <property type="entry name" value="SUBTILISIN"/>
</dbReference>
<organism evidence="10 11">
    <name type="scientific">Tribonema minus</name>
    <dbReference type="NCBI Taxonomy" id="303371"/>
    <lineage>
        <taxon>Eukaryota</taxon>
        <taxon>Sar</taxon>
        <taxon>Stramenopiles</taxon>
        <taxon>Ochrophyta</taxon>
        <taxon>PX clade</taxon>
        <taxon>Xanthophyceae</taxon>
        <taxon>Tribonematales</taxon>
        <taxon>Tribonemataceae</taxon>
        <taxon>Tribonema</taxon>
    </lineage>
</organism>
<dbReference type="GO" id="GO:0004252">
    <property type="term" value="F:serine-type endopeptidase activity"/>
    <property type="evidence" value="ECO:0007669"/>
    <property type="project" value="UniProtKB-UniRule"/>
</dbReference>
<dbReference type="GO" id="GO:0006508">
    <property type="term" value="P:proteolysis"/>
    <property type="evidence" value="ECO:0007669"/>
    <property type="project" value="UniProtKB-KW"/>
</dbReference>
<dbReference type="PANTHER" id="PTHR43806">
    <property type="entry name" value="PEPTIDASE S8"/>
    <property type="match status" value="1"/>
</dbReference>
<dbReference type="InterPro" id="IPR023828">
    <property type="entry name" value="Peptidase_S8_Ser-AS"/>
</dbReference>
<dbReference type="InterPro" id="IPR023827">
    <property type="entry name" value="Peptidase_S8_Asp-AS"/>
</dbReference>
<evidence type="ECO:0000256" key="5">
    <source>
        <dbReference type="ARBA" id="ARBA00023529"/>
    </source>
</evidence>